<protein>
    <recommendedName>
        <fullName evidence="8">Zn(2)-C6 fungal-type domain-containing protein</fullName>
    </recommendedName>
</protein>
<dbReference type="STRING" id="1447875.A0A2B7XFH7"/>
<dbReference type="SUPFAM" id="SSF57701">
    <property type="entry name" value="Zn2/Cys6 DNA-binding domain"/>
    <property type="match status" value="1"/>
</dbReference>
<keyword evidence="10" id="KW-1185">Reference proteome</keyword>
<evidence type="ECO:0000256" key="4">
    <source>
        <dbReference type="ARBA" id="ARBA00023125"/>
    </source>
</evidence>
<feature type="compositionally biased region" description="Polar residues" evidence="7">
    <location>
        <begin position="76"/>
        <end position="85"/>
    </location>
</feature>
<reference evidence="9 10" key="1">
    <citation type="submission" date="2017-10" db="EMBL/GenBank/DDBJ databases">
        <title>Comparative genomics in systemic dimorphic fungi from Ajellomycetaceae.</title>
        <authorList>
            <person name="Munoz J.F."/>
            <person name="Mcewen J.G."/>
            <person name="Clay O.K."/>
            <person name="Cuomo C.A."/>
        </authorList>
    </citation>
    <scope>NUCLEOTIDE SEQUENCE [LARGE SCALE GENOMIC DNA]</scope>
    <source>
        <strain evidence="9 10">UAMH5409</strain>
    </source>
</reference>
<accession>A0A2B7XFH7</accession>
<feature type="region of interest" description="Disordered" evidence="7">
    <location>
        <begin position="72"/>
        <end position="94"/>
    </location>
</feature>
<dbReference type="CDD" id="cd00067">
    <property type="entry name" value="GAL4"/>
    <property type="match status" value="1"/>
</dbReference>
<dbReference type="Proteomes" id="UP000223968">
    <property type="component" value="Unassembled WGS sequence"/>
</dbReference>
<feature type="region of interest" description="Disordered" evidence="7">
    <location>
        <begin position="137"/>
        <end position="158"/>
    </location>
</feature>
<keyword evidence="5" id="KW-0804">Transcription</keyword>
<dbReference type="EMBL" id="PDNB01000110">
    <property type="protein sequence ID" value="PGH07397.1"/>
    <property type="molecule type" value="Genomic_DNA"/>
</dbReference>
<dbReference type="PANTHER" id="PTHR47660">
    <property type="entry name" value="TRANSCRIPTION FACTOR WITH C2H2 AND ZN(2)-CYS(6) DNA BINDING DOMAIN (EUROFUNG)-RELATED-RELATED"/>
    <property type="match status" value="1"/>
</dbReference>
<feature type="domain" description="Zn(2)-C6 fungal-type" evidence="8">
    <location>
        <begin position="8"/>
        <end position="38"/>
    </location>
</feature>
<evidence type="ECO:0000256" key="5">
    <source>
        <dbReference type="ARBA" id="ARBA00023163"/>
    </source>
</evidence>
<keyword evidence="1" id="KW-0479">Metal-binding</keyword>
<sequence>MPLSRKKSCVRCRQSKLRCNQAIPSCSRCIERGTRCLYDDGNGAPYARHSASRTSTPQRFLEELSDSIVPQVGALPSSNSASTPSMFIEPLTEAGDPRPGIDFELDWIAIDAAGSESFNLPKLDPALSASATLSQQPNWTGVRELSETEVDASGAESTSMRANPSYILNSWFLERTTAVSADSENDTSRVSLQPRRILQRRQILRHCALSAVVVGQLTSFPKMMIQGERLPPFIRPPCYMHEDMAFDCAKSRRHKCLSKELAICASLVEMFYSRTAQNAEFVWKTIYAEKDRLKREHESLDMHQRLAALQAITVYIILQAQDVESADANGAHSLISTAVDIATSVSQRIKPTTNTLHDPPSQQRWVHNESASRTLILLIIMDLLLDGFLEARNFCNSVCNYNFHKAPLPATRDLWEAPTNFSWRTEYEKYNSRRKARKTLTIGDLLELDKVGALRQSDLENNEVVADILTWCEGLDSLGSLLWQIVPFQQWRARGGMGDVW</sequence>
<name>A0A2B7XFH7_9EURO</name>
<dbReference type="GO" id="GO:0008270">
    <property type="term" value="F:zinc ion binding"/>
    <property type="evidence" value="ECO:0007669"/>
    <property type="project" value="InterPro"/>
</dbReference>
<evidence type="ECO:0000313" key="10">
    <source>
        <dbReference type="Proteomes" id="UP000223968"/>
    </source>
</evidence>
<dbReference type="PROSITE" id="PS50048">
    <property type="entry name" value="ZN2_CY6_FUNGAL_2"/>
    <property type="match status" value="1"/>
</dbReference>
<organism evidence="9 10">
    <name type="scientific">Helicocarpus griseus UAMH5409</name>
    <dbReference type="NCBI Taxonomy" id="1447875"/>
    <lineage>
        <taxon>Eukaryota</taxon>
        <taxon>Fungi</taxon>
        <taxon>Dikarya</taxon>
        <taxon>Ascomycota</taxon>
        <taxon>Pezizomycotina</taxon>
        <taxon>Eurotiomycetes</taxon>
        <taxon>Eurotiomycetidae</taxon>
        <taxon>Onygenales</taxon>
        <taxon>Ajellomycetaceae</taxon>
        <taxon>Helicocarpus</taxon>
    </lineage>
</organism>
<keyword evidence="2" id="KW-0862">Zinc</keyword>
<dbReference type="GO" id="GO:0003677">
    <property type="term" value="F:DNA binding"/>
    <property type="evidence" value="ECO:0007669"/>
    <property type="project" value="UniProtKB-KW"/>
</dbReference>
<dbReference type="OrthoDB" id="5423818at2759"/>
<evidence type="ECO:0000259" key="8">
    <source>
        <dbReference type="PROSITE" id="PS50048"/>
    </source>
</evidence>
<evidence type="ECO:0000256" key="3">
    <source>
        <dbReference type="ARBA" id="ARBA00023015"/>
    </source>
</evidence>
<evidence type="ECO:0000313" key="9">
    <source>
        <dbReference type="EMBL" id="PGH07397.1"/>
    </source>
</evidence>
<dbReference type="GO" id="GO:0000981">
    <property type="term" value="F:DNA-binding transcription factor activity, RNA polymerase II-specific"/>
    <property type="evidence" value="ECO:0007669"/>
    <property type="project" value="InterPro"/>
</dbReference>
<keyword evidence="6" id="KW-0539">Nucleus</keyword>
<dbReference type="InterPro" id="IPR001138">
    <property type="entry name" value="Zn2Cys6_DnaBD"/>
</dbReference>
<comment type="caution">
    <text evidence="9">The sequence shown here is derived from an EMBL/GenBank/DDBJ whole genome shotgun (WGS) entry which is preliminary data.</text>
</comment>
<dbReference type="AlphaFoldDB" id="A0A2B7XFH7"/>
<dbReference type="Gene3D" id="4.10.240.10">
    <property type="entry name" value="Zn(2)-C6 fungal-type DNA-binding domain"/>
    <property type="match status" value="1"/>
</dbReference>
<gene>
    <name evidence="9" type="ORF">AJ79_06299</name>
</gene>
<evidence type="ECO:0000256" key="6">
    <source>
        <dbReference type="ARBA" id="ARBA00023242"/>
    </source>
</evidence>
<keyword evidence="3" id="KW-0805">Transcription regulation</keyword>
<evidence type="ECO:0000256" key="2">
    <source>
        <dbReference type="ARBA" id="ARBA00022833"/>
    </source>
</evidence>
<dbReference type="Pfam" id="PF00172">
    <property type="entry name" value="Zn_clus"/>
    <property type="match status" value="1"/>
</dbReference>
<dbReference type="SMART" id="SM00066">
    <property type="entry name" value="GAL4"/>
    <property type="match status" value="1"/>
</dbReference>
<dbReference type="InterPro" id="IPR036864">
    <property type="entry name" value="Zn2-C6_fun-type_DNA-bd_sf"/>
</dbReference>
<dbReference type="PANTHER" id="PTHR47660:SF3">
    <property type="entry name" value="FINGER DOMAIN PROTEIN, PUTATIVE (AFU_ORTHOLOGUE AFUA_4G03310)-RELATED"/>
    <property type="match status" value="1"/>
</dbReference>
<evidence type="ECO:0000256" key="1">
    <source>
        <dbReference type="ARBA" id="ARBA00022723"/>
    </source>
</evidence>
<proteinExistence type="predicted"/>
<evidence type="ECO:0000256" key="7">
    <source>
        <dbReference type="SAM" id="MobiDB-lite"/>
    </source>
</evidence>
<dbReference type="PROSITE" id="PS00463">
    <property type="entry name" value="ZN2_CY6_FUNGAL_1"/>
    <property type="match status" value="1"/>
</dbReference>
<keyword evidence="4" id="KW-0238">DNA-binding</keyword>